<sequence length="271" mass="31534">MKKIFSTYWAGYLDNSNITLDMVPDYIDIVILAFIGPNSDSSVETRFLCSKYSAEEIKEWINLCHTKKIKVYISLLDTPSVHWDTINIPLYAKNINKFMNEWNIDGIDIDAESGMNPNKYVSTFTYLIESLKKYNHFPITYTCYEGTNSYDGQILDQIKDQIDYIQLMAYFDTYDGMVSLYNDYKKIMGDNIIIGVKAGKPEGTSLDEVSKLCLWNSKKRGMMLWTINRDLPFYTNKSVFTWANTINIELNNVDFIDYKNVILSYLRSFIN</sequence>
<organism evidence="5">
    <name type="scientific">Megaviridae environmental sample</name>
    <dbReference type="NCBI Taxonomy" id="1737588"/>
    <lineage>
        <taxon>Viruses</taxon>
        <taxon>Varidnaviria</taxon>
        <taxon>Bamfordvirae</taxon>
        <taxon>Nucleocytoviricota</taxon>
        <taxon>Megaviricetes</taxon>
        <taxon>Imitervirales</taxon>
        <taxon>Mimiviridae</taxon>
        <taxon>environmental samples</taxon>
    </lineage>
</organism>
<dbReference type="GO" id="GO:0004553">
    <property type="term" value="F:hydrolase activity, hydrolyzing O-glycosyl compounds"/>
    <property type="evidence" value="ECO:0007669"/>
    <property type="project" value="InterPro"/>
</dbReference>
<dbReference type="SUPFAM" id="SSF51445">
    <property type="entry name" value="(Trans)glycosidases"/>
    <property type="match status" value="1"/>
</dbReference>
<dbReference type="Pfam" id="PF23916">
    <property type="entry name" value="TIM-barrel_EndoS"/>
    <property type="match status" value="1"/>
</dbReference>
<dbReference type="InterPro" id="IPR001579">
    <property type="entry name" value="Glyco_hydro_18_chit_AS"/>
</dbReference>
<evidence type="ECO:0000259" key="4">
    <source>
        <dbReference type="PROSITE" id="PS51910"/>
    </source>
</evidence>
<keyword evidence="1" id="KW-0732">Signal</keyword>
<dbReference type="InterPro" id="IPR057016">
    <property type="entry name" value="EndoS_F2-like_TIM-barrel"/>
</dbReference>
<keyword evidence="3" id="KW-0326">Glycosidase</keyword>
<keyword evidence="2 5" id="KW-0378">Hydrolase</keyword>
<evidence type="ECO:0000256" key="2">
    <source>
        <dbReference type="ARBA" id="ARBA00022801"/>
    </source>
</evidence>
<dbReference type="InterPro" id="IPR017853">
    <property type="entry name" value="GH"/>
</dbReference>
<dbReference type="GO" id="GO:0005975">
    <property type="term" value="P:carbohydrate metabolic process"/>
    <property type="evidence" value="ECO:0007669"/>
    <property type="project" value="InterPro"/>
</dbReference>
<evidence type="ECO:0000256" key="1">
    <source>
        <dbReference type="ARBA" id="ARBA00022729"/>
    </source>
</evidence>
<evidence type="ECO:0000256" key="3">
    <source>
        <dbReference type="ARBA" id="ARBA00023295"/>
    </source>
</evidence>
<protein>
    <submittedName>
        <fullName evidence="5">Glycosyl hydrolase family 18</fullName>
    </submittedName>
</protein>
<name>A0A5J6VL03_9VIRU</name>
<reference evidence="5" key="1">
    <citation type="journal article" date="2019" name="Philos. Trans. R. Soc. Lond., B, Biol. Sci.">
        <title>Targeted metagenomic recovery of four divergent viruses reveals shared and distinctive characteristics of giant viruses of marine eukaryotes.</title>
        <authorList>
            <person name="Needham D.M."/>
            <person name="Poirier C."/>
            <person name="Hehenberger E."/>
            <person name="Jimenez V."/>
            <person name="Swalwell J.E."/>
            <person name="Santoro A.E."/>
            <person name="Worden A.Z."/>
        </authorList>
    </citation>
    <scope>NUCLEOTIDE SEQUENCE</scope>
    <source>
        <strain evidence="5">MPacV-611</strain>
    </source>
</reference>
<dbReference type="Gene3D" id="3.20.20.80">
    <property type="entry name" value="Glycosidases"/>
    <property type="match status" value="1"/>
</dbReference>
<accession>A0A5J6VL03</accession>
<evidence type="ECO:0000313" key="5">
    <source>
        <dbReference type="EMBL" id="QFG74578.1"/>
    </source>
</evidence>
<feature type="domain" description="GH18" evidence="4">
    <location>
        <begin position="3"/>
        <end position="253"/>
    </location>
</feature>
<dbReference type="InterPro" id="IPR001223">
    <property type="entry name" value="Glyco_hydro18_cat"/>
</dbReference>
<dbReference type="EMBL" id="MN448289">
    <property type="protein sequence ID" value="QFG74578.1"/>
    <property type="molecule type" value="Genomic_DNA"/>
</dbReference>
<dbReference type="PROSITE" id="PS01095">
    <property type="entry name" value="GH18_1"/>
    <property type="match status" value="1"/>
</dbReference>
<proteinExistence type="predicted"/>
<dbReference type="PROSITE" id="PS51910">
    <property type="entry name" value="GH18_2"/>
    <property type="match status" value="1"/>
</dbReference>